<dbReference type="Proteomes" id="UP000187429">
    <property type="component" value="Unassembled WGS sequence"/>
</dbReference>
<keyword evidence="1" id="KW-1133">Transmembrane helix</keyword>
<name>A0A1R1XDK0_9FUNG</name>
<keyword evidence="1" id="KW-0472">Membrane</keyword>
<reference evidence="3" key="1">
    <citation type="submission" date="2017-01" db="EMBL/GenBank/DDBJ databases">
        <authorList>
            <person name="Wang Y."/>
            <person name="White M."/>
            <person name="Kvist S."/>
            <person name="Moncalvo J.-M."/>
        </authorList>
    </citation>
    <scope>NUCLEOTIDE SEQUENCE [LARGE SCALE GENOMIC DNA]</scope>
    <source>
        <strain evidence="3">ID-206-W2</strain>
    </source>
</reference>
<dbReference type="AlphaFoldDB" id="A0A1R1XDK0"/>
<dbReference type="EMBL" id="LSSM01005429">
    <property type="protein sequence ID" value="OMJ12715.1"/>
    <property type="molecule type" value="Genomic_DNA"/>
</dbReference>
<keyword evidence="1" id="KW-0812">Transmembrane</keyword>
<proteinExistence type="predicted"/>
<sequence length="94" mass="10782">MTSVCTFMITFFVYSSVASVPKALMMAINLSYKEEIMTTKSFEEYIYFMDSFTLGVALFTMIIFSSFAFFGRKDDKVVEHETMAVELSDLKVCK</sequence>
<evidence type="ECO:0000256" key="1">
    <source>
        <dbReference type="SAM" id="Phobius"/>
    </source>
</evidence>
<keyword evidence="3" id="KW-1185">Reference proteome</keyword>
<evidence type="ECO:0000313" key="3">
    <source>
        <dbReference type="Proteomes" id="UP000187429"/>
    </source>
</evidence>
<organism evidence="2 3">
    <name type="scientific">Smittium culicis</name>
    <dbReference type="NCBI Taxonomy" id="133412"/>
    <lineage>
        <taxon>Eukaryota</taxon>
        <taxon>Fungi</taxon>
        <taxon>Fungi incertae sedis</taxon>
        <taxon>Zoopagomycota</taxon>
        <taxon>Kickxellomycotina</taxon>
        <taxon>Harpellomycetes</taxon>
        <taxon>Harpellales</taxon>
        <taxon>Legeriomycetaceae</taxon>
        <taxon>Smittium</taxon>
    </lineage>
</organism>
<protein>
    <submittedName>
        <fullName evidence="2">Uncharacterized protein</fullName>
    </submittedName>
</protein>
<accession>A0A1R1XDK0</accession>
<evidence type="ECO:0000313" key="2">
    <source>
        <dbReference type="EMBL" id="OMJ12715.1"/>
    </source>
</evidence>
<comment type="caution">
    <text evidence="2">The sequence shown here is derived from an EMBL/GenBank/DDBJ whole genome shotgun (WGS) entry which is preliminary data.</text>
</comment>
<gene>
    <name evidence="2" type="ORF">AYI69_g9297</name>
</gene>
<feature type="transmembrane region" description="Helical" evidence="1">
    <location>
        <begin position="45"/>
        <end position="70"/>
    </location>
</feature>